<comment type="caution">
    <text evidence="3">The sequence shown here is derived from an EMBL/GenBank/DDBJ whole genome shotgun (WGS) entry which is preliminary data.</text>
</comment>
<dbReference type="Gene3D" id="1.20.120.450">
    <property type="entry name" value="dinb family like domain"/>
    <property type="match status" value="1"/>
</dbReference>
<protein>
    <submittedName>
        <fullName evidence="3">DinB family protein</fullName>
    </submittedName>
</protein>
<dbReference type="InterPro" id="IPR024775">
    <property type="entry name" value="DinB-like"/>
</dbReference>
<gene>
    <name evidence="3" type="ORF">FHX52_4684</name>
</gene>
<dbReference type="InterPro" id="IPR034660">
    <property type="entry name" value="DinB/YfiT-like"/>
</dbReference>
<evidence type="ECO:0000256" key="1">
    <source>
        <dbReference type="SAM" id="MobiDB-lite"/>
    </source>
</evidence>
<proteinExistence type="predicted"/>
<feature type="domain" description="DinB-like" evidence="2">
    <location>
        <begin position="140"/>
        <end position="281"/>
    </location>
</feature>
<dbReference type="AlphaFoldDB" id="A0A543PMZ3"/>
<dbReference type="OrthoDB" id="3542438at2"/>
<feature type="region of interest" description="Disordered" evidence="1">
    <location>
        <begin position="1"/>
        <end position="55"/>
    </location>
</feature>
<dbReference type="EMBL" id="VFQF01000003">
    <property type="protein sequence ID" value="TQN45444.1"/>
    <property type="molecule type" value="Genomic_DNA"/>
</dbReference>
<organism evidence="3 4">
    <name type="scientific">Humibacillus xanthopallidus</name>
    <dbReference type="NCBI Taxonomy" id="412689"/>
    <lineage>
        <taxon>Bacteria</taxon>
        <taxon>Bacillati</taxon>
        <taxon>Actinomycetota</taxon>
        <taxon>Actinomycetes</taxon>
        <taxon>Micrococcales</taxon>
        <taxon>Intrasporangiaceae</taxon>
        <taxon>Humibacillus</taxon>
    </lineage>
</organism>
<dbReference type="Pfam" id="PF12867">
    <property type="entry name" value="DinB_2"/>
    <property type="match status" value="1"/>
</dbReference>
<name>A0A543PMZ3_9MICO</name>
<evidence type="ECO:0000259" key="2">
    <source>
        <dbReference type="Pfam" id="PF12867"/>
    </source>
</evidence>
<reference evidence="3 4" key="1">
    <citation type="submission" date="2019-06" db="EMBL/GenBank/DDBJ databases">
        <title>Sequencing the genomes of 1000 actinobacteria strains.</title>
        <authorList>
            <person name="Klenk H.-P."/>
        </authorList>
    </citation>
    <scope>NUCLEOTIDE SEQUENCE [LARGE SCALE GENOMIC DNA]</scope>
    <source>
        <strain evidence="3 4">DSM 21776</strain>
    </source>
</reference>
<dbReference type="Proteomes" id="UP000320085">
    <property type="component" value="Unassembled WGS sequence"/>
</dbReference>
<evidence type="ECO:0000313" key="4">
    <source>
        <dbReference type="Proteomes" id="UP000320085"/>
    </source>
</evidence>
<sequence length="298" mass="32552">MTESHTDDQSESRPEGETESRPEGETESRPEGQFESRTAGPGQIPARAQPESLSGTTFVNRSLRGTRFVSCDLSDAVVRGSDVAGMEIDSPWLLEQGGRLLVNGVDVVAFVDAELNRRFPGRALREAGDPVGLRSAWAAVESAWAATLDRATGMPDGTVDARVDGEWSLAQTLRHLVMATDVWLGRAVLEREQPYHPVGLPNDDHDSDAYDASVFSAEVPSFEEVLVARAGRQAMVRDVIGGLSQADLSEPRRNPHDPEVDETVLSCLRTILEEEWEHHRYAVRDLDALAAGSADRPQ</sequence>
<feature type="compositionally biased region" description="Basic and acidic residues" evidence="1">
    <location>
        <begin position="1"/>
        <end position="34"/>
    </location>
</feature>
<evidence type="ECO:0000313" key="3">
    <source>
        <dbReference type="EMBL" id="TQN45444.1"/>
    </source>
</evidence>
<dbReference type="SUPFAM" id="SSF109854">
    <property type="entry name" value="DinB/YfiT-like putative metalloenzymes"/>
    <property type="match status" value="1"/>
</dbReference>
<accession>A0A543PMZ3</accession>
<dbReference type="RefSeq" id="WP_141824661.1">
    <property type="nucleotide sequence ID" value="NZ_BAAAQC010000013.1"/>
</dbReference>